<dbReference type="OrthoDB" id="9797653at2"/>
<proteinExistence type="predicted"/>
<evidence type="ECO:0000256" key="1">
    <source>
        <dbReference type="ARBA" id="ARBA00022679"/>
    </source>
</evidence>
<dbReference type="GO" id="GO:0008410">
    <property type="term" value="F:CoA-transferase activity"/>
    <property type="evidence" value="ECO:0007669"/>
    <property type="project" value="TreeGrafter"/>
</dbReference>
<dbReference type="Pfam" id="PF02515">
    <property type="entry name" value="CoA_transf_3"/>
    <property type="match status" value="1"/>
</dbReference>
<dbReference type="RefSeq" id="WP_117540443.1">
    <property type="nucleotide sequence ID" value="NZ_QVFD01000009.1"/>
</dbReference>
<dbReference type="Gene3D" id="3.30.1540.10">
    <property type="entry name" value="formyl-coa transferase, domain 3"/>
    <property type="match status" value="1"/>
</dbReference>
<dbReference type="InterPro" id="IPR003673">
    <property type="entry name" value="CoA-Trfase_fam_III"/>
</dbReference>
<dbReference type="PANTHER" id="PTHR48207">
    <property type="entry name" value="SUCCINATE--HYDROXYMETHYLGLUTARATE COA-TRANSFERASE"/>
    <property type="match status" value="1"/>
</dbReference>
<evidence type="ECO:0000313" key="2">
    <source>
        <dbReference type="EMBL" id="RGC46301.1"/>
    </source>
</evidence>
<dbReference type="InterPro" id="IPR050483">
    <property type="entry name" value="CoA-transferase_III_domain"/>
</dbReference>
<comment type="caution">
    <text evidence="2">The sequence shown here is derived from an EMBL/GenBank/DDBJ whole genome shotgun (WGS) entry which is preliminary data.</text>
</comment>
<dbReference type="PANTHER" id="PTHR48207:SF3">
    <property type="entry name" value="SUCCINATE--HYDROXYMETHYLGLUTARATE COA-TRANSFERASE"/>
    <property type="match status" value="1"/>
</dbReference>
<dbReference type="Proteomes" id="UP000261231">
    <property type="component" value="Unassembled WGS sequence"/>
</dbReference>
<dbReference type="AlphaFoldDB" id="A0A3E2XKT6"/>
<organism evidence="2 3">
    <name type="scientific">Coprococcus catus</name>
    <dbReference type="NCBI Taxonomy" id="116085"/>
    <lineage>
        <taxon>Bacteria</taxon>
        <taxon>Bacillati</taxon>
        <taxon>Bacillota</taxon>
        <taxon>Clostridia</taxon>
        <taxon>Lachnospirales</taxon>
        <taxon>Lachnospiraceae</taxon>
        <taxon>Coprococcus</taxon>
    </lineage>
</organism>
<dbReference type="InterPro" id="IPR023606">
    <property type="entry name" value="CoA-Trfase_III_dom_1_sf"/>
</dbReference>
<accession>A0A3E2XKT6</accession>
<dbReference type="InterPro" id="IPR044855">
    <property type="entry name" value="CoA-Trfase_III_dom3_sf"/>
</dbReference>
<dbReference type="SUPFAM" id="SSF89796">
    <property type="entry name" value="CoA-transferase family III (CaiB/BaiF)"/>
    <property type="match status" value="1"/>
</dbReference>
<dbReference type="Gene3D" id="3.40.50.10540">
    <property type="entry name" value="Crotonobetainyl-coa:carnitine coa-transferase, domain 1"/>
    <property type="match status" value="1"/>
</dbReference>
<name>A0A3E2XKT6_9FIRM</name>
<reference evidence="2 3" key="1">
    <citation type="submission" date="2018-08" db="EMBL/GenBank/DDBJ databases">
        <title>A genome reference for cultivated species of the human gut microbiota.</title>
        <authorList>
            <person name="Zou Y."/>
            <person name="Xue W."/>
            <person name="Luo G."/>
        </authorList>
    </citation>
    <scope>NUCLEOTIDE SEQUENCE [LARGE SCALE GENOMIC DNA]</scope>
    <source>
        <strain evidence="2 3">AM28-39</strain>
    </source>
</reference>
<gene>
    <name evidence="2" type="ORF">DW747_10435</name>
</gene>
<dbReference type="EMBL" id="QVFD01000009">
    <property type="protein sequence ID" value="RGC46301.1"/>
    <property type="molecule type" value="Genomic_DNA"/>
</dbReference>
<keyword evidence="1 2" id="KW-0808">Transferase</keyword>
<evidence type="ECO:0000313" key="3">
    <source>
        <dbReference type="Proteomes" id="UP000261231"/>
    </source>
</evidence>
<sequence length="384" mass="42844">MSILKDVLVLDFSQGYSGDFCTMQLADFGARVIKIERKGVGDMARSWEPMRDGQSGYFAMLNRNKESLEVDFNTDEGIAMIKKLIASADILVENYKGDTMEKWGLGYENLREENKGLIYASLSGFGKTGSYQNQPAYENVIQAMSGIMEMTGFPEDAPVRVGPAIGDSLTALMLANGIVMAYYYKMQTGEGQRVDVAMLDTLFSIMESPVLFHSLKGIETSRCGNNDAETLVPYDVYPCKDGYFSVGLASDAGWESFCHAIGMPLLLEDERFADNALRCKNYPAFTKEMLPYFANYTRSELQTIFTEAHIPNAPVLSVPEIMMHPQIRDREMLVELYDDGIGKYHAVNNPMKLGKTPAEIRKGAPLLGQNTIRICKEFGLTLRE</sequence>
<keyword evidence="3" id="KW-1185">Reference proteome</keyword>
<protein>
    <submittedName>
        <fullName evidence="2">CoA transferase</fullName>
    </submittedName>
</protein>